<dbReference type="GO" id="GO:0043386">
    <property type="term" value="P:mycotoxin biosynthetic process"/>
    <property type="evidence" value="ECO:0007669"/>
    <property type="project" value="InterPro"/>
</dbReference>
<dbReference type="PANTHER" id="PTHR33365">
    <property type="entry name" value="YALI0B05434P"/>
    <property type="match status" value="1"/>
</dbReference>
<dbReference type="InterPro" id="IPR021765">
    <property type="entry name" value="UstYa-like"/>
</dbReference>
<dbReference type="Pfam" id="PF11807">
    <property type="entry name" value="UstYa"/>
    <property type="match status" value="2"/>
</dbReference>
<comment type="similarity">
    <text evidence="1">Belongs to the ustYa family.</text>
</comment>
<dbReference type="VEuPathDB" id="FungiDB:GMDG_02844"/>
<evidence type="ECO:0000256" key="1">
    <source>
        <dbReference type="ARBA" id="ARBA00035112"/>
    </source>
</evidence>
<evidence type="ECO:0000313" key="2">
    <source>
        <dbReference type="EMBL" id="OAF61000.1"/>
    </source>
</evidence>
<accession>A0A177AGR4</accession>
<dbReference type="PANTHER" id="PTHR33365:SF13">
    <property type="entry name" value="TAT PATHWAY SIGNAL SEQUENCE"/>
    <property type="match status" value="1"/>
</dbReference>
<dbReference type="EMBL" id="KV441390">
    <property type="protein sequence ID" value="OAF61000.1"/>
    <property type="molecule type" value="Genomic_DNA"/>
</dbReference>
<dbReference type="Proteomes" id="UP000077154">
    <property type="component" value="Unassembled WGS sequence"/>
</dbReference>
<organism evidence="2">
    <name type="scientific">Pseudogymnoascus destructans</name>
    <dbReference type="NCBI Taxonomy" id="655981"/>
    <lineage>
        <taxon>Eukaryota</taxon>
        <taxon>Fungi</taxon>
        <taxon>Dikarya</taxon>
        <taxon>Ascomycota</taxon>
        <taxon>Pezizomycotina</taxon>
        <taxon>Leotiomycetes</taxon>
        <taxon>Thelebolales</taxon>
        <taxon>Thelebolaceae</taxon>
        <taxon>Pseudogymnoascus</taxon>
    </lineage>
</organism>
<dbReference type="GeneID" id="36285663"/>
<protein>
    <submittedName>
        <fullName evidence="2">Uncharacterized protein</fullName>
    </submittedName>
</protein>
<dbReference type="RefSeq" id="XP_024326279.1">
    <property type="nucleotide sequence ID" value="XM_024466242.1"/>
</dbReference>
<proteinExistence type="inferred from homology"/>
<gene>
    <name evidence="2" type="ORF">VC83_02583</name>
</gene>
<reference evidence="2" key="1">
    <citation type="submission" date="2016-03" db="EMBL/GenBank/DDBJ databases">
        <title>Updated assembly of Pseudogymnoascus destructans, the fungus causing white-nose syndrome of bats.</title>
        <authorList>
            <person name="Palmer J.M."/>
            <person name="Drees K.P."/>
            <person name="Foster J.T."/>
            <person name="Lindner D.L."/>
        </authorList>
    </citation>
    <scope>NUCLEOTIDE SEQUENCE [LARGE SCALE GENOMIC DNA]</scope>
    <source>
        <strain evidence="2">20631-21</strain>
    </source>
</reference>
<dbReference type="eggNOG" id="ENOG502SI30">
    <property type="taxonomic scope" value="Eukaryota"/>
</dbReference>
<name>A0A177AGR4_9PEZI</name>
<dbReference type="AlphaFoldDB" id="A0A177AGR4"/>
<dbReference type="OrthoDB" id="3687641at2759"/>
<sequence>MPLSIFILKNSNGLKRMLDHTPKHEARFNKIPQNDDYFSTPIASAEGMSLITKGSVFTTTQRFNGSFMKLNAFRQPDGPEVDAAWNSLGTDYRAFVVSPSDGPRSGLTPKTHVHISPRYGQLMCAVDVGVLGQVWTFREDPSASVDFNTEHKCRDYEAVRKWAEERQLPEEVPPHFLMPPGRMMWFMRRFLD</sequence>